<evidence type="ECO:0008006" key="2">
    <source>
        <dbReference type="Google" id="ProtNLM"/>
    </source>
</evidence>
<reference evidence="1" key="1">
    <citation type="submission" date="2014-09" db="EMBL/GenBank/DDBJ databases">
        <authorList>
            <person name="Magalhaes I.L.F."/>
            <person name="Oliveira U."/>
            <person name="Santos F.R."/>
            <person name="Vidigal T.H.D.A."/>
            <person name="Brescovit A.D."/>
            <person name="Santos A.J."/>
        </authorList>
    </citation>
    <scope>NUCLEOTIDE SEQUENCE</scope>
    <source>
        <tissue evidence="1">Shoot tissue taken approximately 20 cm above the soil surface</tissue>
    </source>
</reference>
<proteinExistence type="predicted"/>
<protein>
    <recommendedName>
        <fullName evidence="2">DDE Tnp4 domain-containing protein</fullName>
    </recommendedName>
</protein>
<evidence type="ECO:0000313" key="1">
    <source>
        <dbReference type="EMBL" id="JAD17041.1"/>
    </source>
</evidence>
<accession>A0A0A8XT55</accession>
<name>A0A0A8XT55_ARUDO</name>
<sequence length="67" mass="7929">MNPSSDEEDEDFEVAWNQLELMQEYCAIACIFGKFYLIDLGYSNRAGYLAPYKRIKYHLLKFQQGPR</sequence>
<reference evidence="1" key="2">
    <citation type="journal article" date="2015" name="Data Brief">
        <title>Shoot transcriptome of the giant reed, Arundo donax.</title>
        <authorList>
            <person name="Barrero R.A."/>
            <person name="Guerrero F.D."/>
            <person name="Moolhuijzen P."/>
            <person name="Goolsby J.A."/>
            <person name="Tidwell J."/>
            <person name="Bellgard S.E."/>
            <person name="Bellgard M.I."/>
        </authorList>
    </citation>
    <scope>NUCLEOTIDE SEQUENCE</scope>
    <source>
        <tissue evidence="1">Shoot tissue taken approximately 20 cm above the soil surface</tissue>
    </source>
</reference>
<organism evidence="1">
    <name type="scientific">Arundo donax</name>
    <name type="common">Giant reed</name>
    <name type="synonym">Donax arundinaceus</name>
    <dbReference type="NCBI Taxonomy" id="35708"/>
    <lineage>
        <taxon>Eukaryota</taxon>
        <taxon>Viridiplantae</taxon>
        <taxon>Streptophyta</taxon>
        <taxon>Embryophyta</taxon>
        <taxon>Tracheophyta</taxon>
        <taxon>Spermatophyta</taxon>
        <taxon>Magnoliopsida</taxon>
        <taxon>Liliopsida</taxon>
        <taxon>Poales</taxon>
        <taxon>Poaceae</taxon>
        <taxon>PACMAD clade</taxon>
        <taxon>Arundinoideae</taxon>
        <taxon>Arundineae</taxon>
        <taxon>Arundo</taxon>
    </lineage>
</organism>
<dbReference type="EMBL" id="GBRH01280854">
    <property type="protein sequence ID" value="JAD17041.1"/>
    <property type="molecule type" value="Transcribed_RNA"/>
</dbReference>
<dbReference type="AlphaFoldDB" id="A0A0A8XT55"/>